<accession>A0A378JJ76</accession>
<organism evidence="2 3">
    <name type="scientific">Legionella busanensis</name>
    <dbReference type="NCBI Taxonomy" id="190655"/>
    <lineage>
        <taxon>Bacteria</taxon>
        <taxon>Pseudomonadati</taxon>
        <taxon>Pseudomonadota</taxon>
        <taxon>Gammaproteobacteria</taxon>
        <taxon>Legionellales</taxon>
        <taxon>Legionellaceae</taxon>
        <taxon>Legionella</taxon>
    </lineage>
</organism>
<dbReference type="EMBL" id="UGOD01000001">
    <property type="protein sequence ID" value="STX51366.1"/>
    <property type="molecule type" value="Genomic_DNA"/>
</dbReference>
<dbReference type="AlphaFoldDB" id="A0A378JJ76"/>
<keyword evidence="3" id="KW-1185">Reference proteome</keyword>
<dbReference type="SUPFAM" id="SSF56784">
    <property type="entry name" value="HAD-like"/>
    <property type="match status" value="1"/>
</dbReference>
<sequence>MIYNGLNFDQFVKYMTKVIVFTDFDGTATGRAGGNTPDIVGAVFSDFYRSLLNAGLDPLKYNYKTDPMKSEEFVQKAFEVKFGKYSKDFDYNMPDADLLMTATAVKFFQEMLKLDDVEIKIVTRNRADYIINVLKYHGFTKQELDKIIIMDNYAKDYEVERSLKIGNHKVYILDDSEQDLKKMVAGTQKVGYLPEDVSYDLVDDDQKVYSAEKPIQAIQRKPGKFDWEIYEEEIKNIVNPSMQTESSAESNLTGSYPKTMFDNHTSSQVSEGPYMIRNEITLS</sequence>
<reference evidence="2 3" key="1">
    <citation type="submission" date="2018-06" db="EMBL/GenBank/DDBJ databases">
        <authorList>
            <consortium name="Pathogen Informatics"/>
            <person name="Doyle S."/>
        </authorList>
    </citation>
    <scope>NUCLEOTIDE SEQUENCE [LARGE SCALE GENOMIC DNA]</scope>
    <source>
        <strain evidence="2 3">NCTC13316</strain>
    </source>
</reference>
<evidence type="ECO:0000313" key="2">
    <source>
        <dbReference type="EMBL" id="STX51366.1"/>
    </source>
</evidence>
<gene>
    <name evidence="2" type="ORF">NCTC13316_01461</name>
</gene>
<evidence type="ECO:0000313" key="3">
    <source>
        <dbReference type="Proteomes" id="UP000254794"/>
    </source>
</evidence>
<feature type="region of interest" description="Disordered" evidence="1">
    <location>
        <begin position="241"/>
        <end position="270"/>
    </location>
</feature>
<evidence type="ECO:0000256" key="1">
    <source>
        <dbReference type="SAM" id="MobiDB-lite"/>
    </source>
</evidence>
<protein>
    <submittedName>
        <fullName evidence="2">Dot/Icm T4SS effector</fullName>
    </submittedName>
</protein>
<dbReference type="Proteomes" id="UP000254794">
    <property type="component" value="Unassembled WGS sequence"/>
</dbReference>
<proteinExistence type="predicted"/>
<name>A0A378JJ76_9GAMM</name>
<dbReference type="InterPro" id="IPR036412">
    <property type="entry name" value="HAD-like_sf"/>
</dbReference>